<evidence type="ECO:0000256" key="1">
    <source>
        <dbReference type="ARBA" id="ARBA00001954"/>
    </source>
</evidence>
<dbReference type="SUPFAM" id="SSF51197">
    <property type="entry name" value="Clavaminate synthase-like"/>
    <property type="match status" value="1"/>
</dbReference>
<dbReference type="InterPro" id="IPR027450">
    <property type="entry name" value="AlkB-like"/>
</dbReference>
<keyword evidence="7" id="KW-1185">Reference proteome</keyword>
<evidence type="ECO:0000259" key="2">
    <source>
        <dbReference type="PROSITE" id="PS51471"/>
    </source>
</evidence>
<comment type="cofactor">
    <cofactor evidence="1">
        <name>Fe(2+)</name>
        <dbReference type="ChEBI" id="CHEBI:29033"/>
    </cofactor>
</comment>
<dbReference type="EMBL" id="CAJNOQ010006637">
    <property type="protein sequence ID" value="CAF1142385.1"/>
    <property type="molecule type" value="Genomic_DNA"/>
</dbReference>
<dbReference type="EMBL" id="CAJNOK010001438">
    <property type="protein sequence ID" value="CAF0811992.1"/>
    <property type="molecule type" value="Genomic_DNA"/>
</dbReference>
<sequence length="246" mass="27689">MTQIIENLLSVEEANSALNALRPKGGEIQYGQYYALTNDHSLVRLPRLMAFQASVNSSGDLPWYRCTMSSVPQNKIVYIPWTSTVQKLKKLVEEIAGETWNLAHIIYYKDGEESMGMHSDTMLDLALGSKIAVVSLGSNRQLDLIKKQTSTSNGPSQIKLDLPGNSLFLLDEETNKHYVHGIKKQKKNQVEDRVAIVFRHVVTYKAENGKLYGNGSAYLTKQDMIQRYTKLKMFKCGFSSVVLLAH</sequence>
<dbReference type="OrthoDB" id="445341at2759"/>
<dbReference type="Proteomes" id="UP000681722">
    <property type="component" value="Unassembled WGS sequence"/>
</dbReference>
<dbReference type="EMBL" id="CAJOBA010001438">
    <property type="protein sequence ID" value="CAF3595896.1"/>
    <property type="molecule type" value="Genomic_DNA"/>
</dbReference>
<gene>
    <name evidence="4" type="ORF">GPM918_LOCUS20755</name>
    <name evidence="3" type="ORF">OVA965_LOCUS5197</name>
    <name evidence="6" type="ORF">SRO942_LOCUS20752</name>
    <name evidence="5" type="ORF">TMI583_LOCUS5195</name>
</gene>
<accession>A0A814S5C3</accession>
<dbReference type="InterPro" id="IPR032854">
    <property type="entry name" value="ALKBH3"/>
</dbReference>
<dbReference type="GO" id="GO:0006307">
    <property type="term" value="P:DNA alkylation repair"/>
    <property type="evidence" value="ECO:0007669"/>
    <property type="project" value="InterPro"/>
</dbReference>
<comment type="caution">
    <text evidence="4">The sequence shown here is derived from an EMBL/GenBank/DDBJ whole genome shotgun (WGS) entry which is preliminary data.</text>
</comment>
<organism evidence="4 7">
    <name type="scientific">Didymodactylos carnosus</name>
    <dbReference type="NCBI Taxonomy" id="1234261"/>
    <lineage>
        <taxon>Eukaryota</taxon>
        <taxon>Metazoa</taxon>
        <taxon>Spiralia</taxon>
        <taxon>Gnathifera</taxon>
        <taxon>Rotifera</taxon>
        <taxon>Eurotatoria</taxon>
        <taxon>Bdelloidea</taxon>
        <taxon>Philodinida</taxon>
        <taxon>Philodinidae</taxon>
        <taxon>Didymodactylos</taxon>
    </lineage>
</organism>
<dbReference type="Gene3D" id="2.60.120.590">
    <property type="entry name" value="Alpha-ketoglutarate-dependent dioxygenase AlkB-like"/>
    <property type="match status" value="1"/>
</dbReference>
<dbReference type="Proteomes" id="UP000663829">
    <property type="component" value="Unassembled WGS sequence"/>
</dbReference>
<dbReference type="Proteomes" id="UP000682733">
    <property type="component" value="Unassembled WGS sequence"/>
</dbReference>
<proteinExistence type="predicted"/>
<evidence type="ECO:0000313" key="4">
    <source>
        <dbReference type="EMBL" id="CAF1142385.1"/>
    </source>
</evidence>
<dbReference type="GO" id="GO:0051213">
    <property type="term" value="F:dioxygenase activity"/>
    <property type="evidence" value="ECO:0007669"/>
    <property type="project" value="InterPro"/>
</dbReference>
<dbReference type="PROSITE" id="PS51471">
    <property type="entry name" value="FE2OG_OXY"/>
    <property type="match status" value="1"/>
</dbReference>
<dbReference type="InterPro" id="IPR005123">
    <property type="entry name" value="Oxoglu/Fe-dep_dioxygenase_dom"/>
</dbReference>
<dbReference type="PANTHER" id="PTHR31212">
    <property type="entry name" value="ALPHA-KETOGLUTARATE-DEPENDENT DIOXYGENASE ALKB HOMOLOG 3"/>
    <property type="match status" value="1"/>
</dbReference>
<evidence type="ECO:0000313" key="7">
    <source>
        <dbReference type="Proteomes" id="UP000663829"/>
    </source>
</evidence>
<evidence type="ECO:0000313" key="5">
    <source>
        <dbReference type="EMBL" id="CAF3595896.1"/>
    </source>
</evidence>
<feature type="domain" description="Fe2OG dioxygenase" evidence="2">
    <location>
        <begin position="99"/>
        <end position="202"/>
    </location>
</feature>
<dbReference type="Pfam" id="PF13532">
    <property type="entry name" value="2OG-FeII_Oxy_2"/>
    <property type="match status" value="1"/>
</dbReference>
<dbReference type="AlphaFoldDB" id="A0A814S5C3"/>
<reference evidence="4" key="1">
    <citation type="submission" date="2021-02" db="EMBL/GenBank/DDBJ databases">
        <authorList>
            <person name="Nowell W R."/>
        </authorList>
    </citation>
    <scope>NUCLEOTIDE SEQUENCE</scope>
</reference>
<dbReference type="PANTHER" id="PTHR31212:SF4">
    <property type="entry name" value="ALPHA-KETOGLUTARATE-DEPENDENT DIOXYGENASE ALKB HOMOLOG 3"/>
    <property type="match status" value="1"/>
</dbReference>
<dbReference type="InterPro" id="IPR037151">
    <property type="entry name" value="AlkB-like_sf"/>
</dbReference>
<protein>
    <recommendedName>
        <fullName evidence="2">Fe2OG dioxygenase domain-containing protein</fullName>
    </recommendedName>
</protein>
<dbReference type="EMBL" id="CAJOBC010006637">
    <property type="protein sequence ID" value="CAF3906061.1"/>
    <property type="molecule type" value="Genomic_DNA"/>
</dbReference>
<dbReference type="Proteomes" id="UP000677228">
    <property type="component" value="Unassembled WGS sequence"/>
</dbReference>
<evidence type="ECO:0000313" key="3">
    <source>
        <dbReference type="EMBL" id="CAF0811992.1"/>
    </source>
</evidence>
<evidence type="ECO:0000313" key="6">
    <source>
        <dbReference type="EMBL" id="CAF3906061.1"/>
    </source>
</evidence>
<name>A0A814S5C3_9BILA</name>